<organism evidence="2 3">
    <name type="scientific">Leptolyngbya foveolarum</name>
    <dbReference type="NCBI Taxonomy" id="47253"/>
    <lineage>
        <taxon>Bacteria</taxon>
        <taxon>Bacillati</taxon>
        <taxon>Cyanobacteriota</taxon>
        <taxon>Cyanophyceae</taxon>
        <taxon>Leptolyngbyales</taxon>
        <taxon>Leptolyngbyaceae</taxon>
        <taxon>Leptolyngbya group</taxon>
        <taxon>Leptolyngbya</taxon>
    </lineage>
</organism>
<keyword evidence="1" id="KW-1133">Transmembrane helix</keyword>
<dbReference type="AlphaFoldDB" id="A0A2W4TRE4"/>
<gene>
    <name evidence="2" type="ORF">DCF25_19205</name>
</gene>
<protein>
    <submittedName>
        <fullName evidence="2">Uncharacterized protein</fullName>
    </submittedName>
</protein>
<evidence type="ECO:0000256" key="1">
    <source>
        <dbReference type="SAM" id="Phobius"/>
    </source>
</evidence>
<dbReference type="Proteomes" id="UP000249354">
    <property type="component" value="Unassembled WGS sequence"/>
</dbReference>
<evidence type="ECO:0000313" key="3">
    <source>
        <dbReference type="Proteomes" id="UP000249354"/>
    </source>
</evidence>
<keyword evidence="1" id="KW-0472">Membrane</keyword>
<feature type="transmembrane region" description="Helical" evidence="1">
    <location>
        <begin position="38"/>
        <end position="56"/>
    </location>
</feature>
<reference evidence="2 3" key="2">
    <citation type="submission" date="2018-06" db="EMBL/GenBank/DDBJ databases">
        <title>Metagenomic assembly of (sub)arctic Cyanobacteria and their associated microbiome from non-axenic cultures.</title>
        <authorList>
            <person name="Baurain D."/>
        </authorList>
    </citation>
    <scope>NUCLEOTIDE SEQUENCE [LARGE SCALE GENOMIC DNA]</scope>
    <source>
        <strain evidence="2">ULC129bin1</strain>
    </source>
</reference>
<comment type="caution">
    <text evidence="2">The sequence shown here is derived from an EMBL/GenBank/DDBJ whole genome shotgun (WGS) entry which is preliminary data.</text>
</comment>
<feature type="transmembrane region" description="Helical" evidence="1">
    <location>
        <begin position="7"/>
        <end position="26"/>
    </location>
</feature>
<reference evidence="3" key="1">
    <citation type="submission" date="2018-04" db="EMBL/GenBank/DDBJ databases">
        <authorList>
            <person name="Cornet L."/>
        </authorList>
    </citation>
    <scope>NUCLEOTIDE SEQUENCE [LARGE SCALE GENOMIC DNA]</scope>
</reference>
<sequence>MNRFKDFFTFRFTQIWFFVLFVYVWFINPTEAGREHVIPWICLGLVGFASELSSGLRRLNLLQMRLQALEGEAEKSSNSKFQLKDI</sequence>
<dbReference type="EMBL" id="QBMC01000179">
    <property type="protein sequence ID" value="PZO11532.1"/>
    <property type="molecule type" value="Genomic_DNA"/>
</dbReference>
<name>A0A2W4TRE4_9CYAN</name>
<proteinExistence type="predicted"/>
<keyword evidence="1" id="KW-0812">Transmembrane</keyword>
<evidence type="ECO:0000313" key="2">
    <source>
        <dbReference type="EMBL" id="PZO11532.1"/>
    </source>
</evidence>
<accession>A0A2W4TRE4</accession>